<dbReference type="PANTHER" id="PTHR11195">
    <property type="entry name" value="DESTABILASE-RELATED"/>
    <property type="match status" value="1"/>
</dbReference>
<evidence type="ECO:0000256" key="1">
    <source>
        <dbReference type="ARBA" id="ARBA00000632"/>
    </source>
</evidence>
<feature type="chain" id="PRO_5043038644" description="lysozyme" evidence="8">
    <location>
        <begin position="21"/>
        <end position="162"/>
    </location>
</feature>
<evidence type="ECO:0000256" key="8">
    <source>
        <dbReference type="SAM" id="SignalP"/>
    </source>
</evidence>
<proteinExistence type="predicted"/>
<feature type="signal peptide" evidence="8">
    <location>
        <begin position="1"/>
        <end position="20"/>
    </location>
</feature>
<feature type="disulfide bond" evidence="7">
    <location>
        <begin position="57"/>
        <end position="62"/>
    </location>
</feature>
<dbReference type="AlphaFoldDB" id="A0AAN8S6L2"/>
<dbReference type="FunFam" id="1.10.530.10:FF:000019">
    <property type="entry name" value="lysozyme"/>
    <property type="match status" value="1"/>
</dbReference>
<evidence type="ECO:0000313" key="9">
    <source>
        <dbReference type="EMBL" id="KAK6626518.1"/>
    </source>
</evidence>
<dbReference type="GO" id="GO:0003796">
    <property type="term" value="F:lysozyme activity"/>
    <property type="evidence" value="ECO:0007669"/>
    <property type="project" value="UniProtKB-EC"/>
</dbReference>
<dbReference type="Gene3D" id="1.10.530.10">
    <property type="match status" value="1"/>
</dbReference>
<organism evidence="10 12">
    <name type="scientific">Polyplax serrata</name>
    <name type="common">Common mouse louse</name>
    <dbReference type="NCBI Taxonomy" id="468196"/>
    <lineage>
        <taxon>Eukaryota</taxon>
        <taxon>Metazoa</taxon>
        <taxon>Ecdysozoa</taxon>
        <taxon>Arthropoda</taxon>
        <taxon>Hexapoda</taxon>
        <taxon>Insecta</taxon>
        <taxon>Pterygota</taxon>
        <taxon>Neoptera</taxon>
        <taxon>Paraneoptera</taxon>
        <taxon>Psocodea</taxon>
        <taxon>Troctomorpha</taxon>
        <taxon>Phthiraptera</taxon>
        <taxon>Anoplura</taxon>
        <taxon>Polyplacidae</taxon>
        <taxon>Polyplax</taxon>
    </lineage>
</organism>
<keyword evidence="11" id="KW-1185">Reference proteome</keyword>
<evidence type="ECO:0000256" key="4">
    <source>
        <dbReference type="ARBA" id="ARBA00022638"/>
    </source>
</evidence>
<feature type="disulfide bond" evidence="7">
    <location>
        <begin position="45"/>
        <end position="51"/>
    </location>
</feature>
<dbReference type="PROSITE" id="PS51909">
    <property type="entry name" value="LYSOZYME_I"/>
    <property type="match status" value="1"/>
</dbReference>
<dbReference type="CDD" id="cd16890">
    <property type="entry name" value="lyz_i"/>
    <property type="match status" value="1"/>
</dbReference>
<accession>A0AAN8S6L2</accession>
<reference evidence="10 12" key="1">
    <citation type="submission" date="2023-10" db="EMBL/GenBank/DDBJ databases">
        <title>Genomes of two closely related lineages of the louse Polyplax serrata with different host specificities.</title>
        <authorList>
            <person name="Martinu J."/>
            <person name="Tarabai H."/>
            <person name="Stefka J."/>
            <person name="Hypsa V."/>
        </authorList>
    </citation>
    <scope>NUCLEOTIDE SEQUENCE [LARGE SCALE GENOMIC DNA]</scope>
    <source>
        <strain evidence="9">98ZLc_SE</strain>
        <strain evidence="10">HR10_N</strain>
    </source>
</reference>
<keyword evidence="5" id="KW-0378">Hydrolase</keyword>
<name>A0AAN8S6L2_POLSC</name>
<dbReference type="Proteomes" id="UP001359485">
    <property type="component" value="Unassembled WGS sequence"/>
</dbReference>
<comment type="caution">
    <text evidence="10">The sequence shown here is derived from an EMBL/GenBank/DDBJ whole genome shotgun (WGS) entry which is preliminary data.</text>
</comment>
<keyword evidence="8" id="KW-0732">Signal</keyword>
<evidence type="ECO:0000256" key="6">
    <source>
        <dbReference type="ARBA" id="ARBA00023295"/>
    </source>
</evidence>
<dbReference type="EC" id="3.2.1.17" evidence="2"/>
<sequence>MLTASAAGLLLLICLKSINCLLPSGEKLENEYLPDLTPSCLGCICEATTNCNLTIGCLGQHCGPFFISRAYWKEAGSPVLYGDTPTRVEAYETCVNDPYCAATTLTRYMFRFAQDCNENGVLECDDYARIHYLGGEQCHLPVHRFGYYGVFRNCHVAVQLLN</sequence>
<keyword evidence="7" id="KW-1015">Disulfide bond</keyword>
<comment type="catalytic activity">
    <reaction evidence="1">
        <text>Hydrolysis of (1-&gt;4)-beta-linkages between N-acetylmuramic acid and N-acetyl-D-glucosamine residues in a peptidoglycan and between N-acetyl-D-glucosamine residues in chitodextrins.</text>
        <dbReference type="EC" id="3.2.1.17"/>
    </reaction>
</comment>
<dbReference type="Pfam" id="PF05497">
    <property type="entry name" value="Destabilase"/>
    <property type="match status" value="1"/>
</dbReference>
<dbReference type="Proteomes" id="UP001372834">
    <property type="component" value="Unassembled WGS sequence"/>
</dbReference>
<evidence type="ECO:0000256" key="3">
    <source>
        <dbReference type="ARBA" id="ARBA00022529"/>
    </source>
</evidence>
<keyword evidence="4" id="KW-0081">Bacteriolytic enzyme</keyword>
<feature type="disulfide bond" evidence="7">
    <location>
        <begin position="94"/>
        <end position="100"/>
    </location>
</feature>
<feature type="disulfide bond" evidence="7">
    <location>
        <begin position="40"/>
        <end position="124"/>
    </location>
</feature>
<gene>
    <name evidence="10" type="ORF">RUM43_003710</name>
    <name evidence="9" type="ORF">RUM44_008991</name>
</gene>
<evidence type="ECO:0000256" key="7">
    <source>
        <dbReference type="PIRSR" id="PIRSR608597-3"/>
    </source>
</evidence>
<evidence type="ECO:0000256" key="2">
    <source>
        <dbReference type="ARBA" id="ARBA00012732"/>
    </source>
</evidence>
<dbReference type="GO" id="GO:0031640">
    <property type="term" value="P:killing of cells of another organism"/>
    <property type="evidence" value="ECO:0007669"/>
    <property type="project" value="UniProtKB-KW"/>
</dbReference>
<dbReference type="PANTHER" id="PTHR11195:SF22">
    <property type="entry name" value="LYSOZYME"/>
    <property type="match status" value="1"/>
</dbReference>
<keyword evidence="3" id="KW-0929">Antimicrobial</keyword>
<dbReference type="EMBL" id="JAWJWE010000036">
    <property type="protein sequence ID" value="KAK6629889.1"/>
    <property type="molecule type" value="Genomic_DNA"/>
</dbReference>
<evidence type="ECO:0000313" key="12">
    <source>
        <dbReference type="Proteomes" id="UP001372834"/>
    </source>
</evidence>
<evidence type="ECO:0000256" key="5">
    <source>
        <dbReference type="ARBA" id="ARBA00022801"/>
    </source>
</evidence>
<evidence type="ECO:0000313" key="11">
    <source>
        <dbReference type="Proteomes" id="UP001359485"/>
    </source>
</evidence>
<dbReference type="EMBL" id="JAWJWF010000045">
    <property type="protein sequence ID" value="KAK6626518.1"/>
    <property type="molecule type" value="Genomic_DNA"/>
</dbReference>
<keyword evidence="6" id="KW-0326">Glycosidase</keyword>
<evidence type="ECO:0000313" key="10">
    <source>
        <dbReference type="EMBL" id="KAK6629889.1"/>
    </source>
</evidence>
<dbReference type="GO" id="GO:0042742">
    <property type="term" value="P:defense response to bacterium"/>
    <property type="evidence" value="ECO:0007669"/>
    <property type="project" value="UniProtKB-KW"/>
</dbReference>
<dbReference type="InterPro" id="IPR008597">
    <property type="entry name" value="Invert_lysozyme"/>
</dbReference>
<protein>
    <recommendedName>
        <fullName evidence="2">lysozyme</fullName>
        <ecNumber evidence="2">3.2.1.17</ecNumber>
    </recommendedName>
</protein>